<keyword evidence="4 11" id="KW-0812">Transmembrane</keyword>
<evidence type="ECO:0000313" key="14">
    <source>
        <dbReference type="Proteomes" id="UP000250572"/>
    </source>
</evidence>
<dbReference type="Proteomes" id="UP000250572">
    <property type="component" value="Unassembled WGS sequence"/>
</dbReference>
<comment type="similarity">
    <text evidence="3">Belongs to the cytochrome c oxidase VIII family.</text>
</comment>
<feature type="signal peptide" evidence="12">
    <location>
        <begin position="1"/>
        <end position="25"/>
    </location>
</feature>
<feature type="transmembrane region" description="Helical" evidence="11">
    <location>
        <begin position="808"/>
        <end position="827"/>
    </location>
</feature>
<keyword evidence="9 11" id="KW-0472">Membrane</keyword>
<dbReference type="Gene3D" id="4.10.81.10">
    <property type="entry name" value="Cytochrome c oxidase, subunit 8"/>
    <property type="match status" value="1"/>
</dbReference>
<comment type="pathway">
    <text evidence="2">Energy metabolism; oxidative phosphorylation.</text>
</comment>
<keyword evidence="14" id="KW-1185">Reference proteome</keyword>
<keyword evidence="5" id="KW-0999">Mitochondrion inner membrane</keyword>
<evidence type="ECO:0000313" key="13">
    <source>
        <dbReference type="EMBL" id="PWA19926.1"/>
    </source>
</evidence>
<dbReference type="STRING" id="33528.ENSGAFP00000004799"/>
<evidence type="ECO:0000256" key="10">
    <source>
        <dbReference type="SAM" id="MobiDB-lite"/>
    </source>
</evidence>
<evidence type="ECO:0000256" key="6">
    <source>
        <dbReference type="ARBA" id="ARBA00022946"/>
    </source>
</evidence>
<dbReference type="PANTHER" id="PTHR16717">
    <property type="entry name" value="CYTOCHROME C OXIDASE POLYPEPTIDE VIII"/>
    <property type="match status" value="1"/>
</dbReference>
<proteinExistence type="inferred from homology"/>
<evidence type="ECO:0000256" key="9">
    <source>
        <dbReference type="ARBA" id="ARBA00023136"/>
    </source>
</evidence>
<feature type="compositionally biased region" description="Polar residues" evidence="10">
    <location>
        <begin position="178"/>
        <end position="198"/>
    </location>
</feature>
<evidence type="ECO:0000256" key="7">
    <source>
        <dbReference type="ARBA" id="ARBA00022989"/>
    </source>
</evidence>
<keyword evidence="8" id="KW-0496">Mitochondrion</keyword>
<organism evidence="13 14">
    <name type="scientific">Gambusia affinis</name>
    <name type="common">Western mosquitofish</name>
    <name type="synonym">Heterandria affinis</name>
    <dbReference type="NCBI Taxonomy" id="33528"/>
    <lineage>
        <taxon>Eukaryota</taxon>
        <taxon>Metazoa</taxon>
        <taxon>Chordata</taxon>
        <taxon>Craniata</taxon>
        <taxon>Vertebrata</taxon>
        <taxon>Euteleostomi</taxon>
        <taxon>Actinopterygii</taxon>
        <taxon>Neopterygii</taxon>
        <taxon>Teleostei</taxon>
        <taxon>Neoteleostei</taxon>
        <taxon>Acanthomorphata</taxon>
        <taxon>Ovalentaria</taxon>
        <taxon>Atherinomorphae</taxon>
        <taxon>Cyprinodontiformes</taxon>
        <taxon>Poeciliidae</taxon>
        <taxon>Poeciliinae</taxon>
        <taxon>Gambusia</taxon>
    </lineage>
</organism>
<dbReference type="GO" id="GO:0006123">
    <property type="term" value="P:mitochondrial electron transport, cytochrome c to oxygen"/>
    <property type="evidence" value="ECO:0007669"/>
    <property type="project" value="InterPro"/>
</dbReference>
<accession>A0A315VB13</accession>
<dbReference type="UniPathway" id="UPA00705"/>
<dbReference type="GO" id="GO:0005743">
    <property type="term" value="C:mitochondrial inner membrane"/>
    <property type="evidence" value="ECO:0007669"/>
    <property type="project" value="UniProtKB-SubCell"/>
</dbReference>
<dbReference type="GO" id="GO:0045277">
    <property type="term" value="C:respiratory chain complex IV"/>
    <property type="evidence" value="ECO:0007669"/>
    <property type="project" value="InterPro"/>
</dbReference>
<reference evidence="13 14" key="1">
    <citation type="journal article" date="2018" name="G3 (Bethesda)">
        <title>A High-Quality Reference Genome for the Invasive Mosquitofish Gambusia affinis Using a Chicago Library.</title>
        <authorList>
            <person name="Hoffberg S.L."/>
            <person name="Troendle N.J."/>
            <person name="Glenn T.C."/>
            <person name="Mahmud O."/>
            <person name="Louha S."/>
            <person name="Chalopin D."/>
            <person name="Bennetzen J.L."/>
            <person name="Mauricio R."/>
        </authorList>
    </citation>
    <scope>NUCLEOTIDE SEQUENCE [LARGE SCALE GENOMIC DNA]</scope>
    <source>
        <strain evidence="13">NE01/NJP1002.9</strain>
        <tissue evidence="13">Muscle</tissue>
    </source>
</reference>
<dbReference type="EMBL" id="NHOQ01002041">
    <property type="protein sequence ID" value="PWA19926.1"/>
    <property type="molecule type" value="Genomic_DNA"/>
</dbReference>
<evidence type="ECO:0000256" key="2">
    <source>
        <dbReference type="ARBA" id="ARBA00004673"/>
    </source>
</evidence>
<comment type="caution">
    <text evidence="13">The sequence shown here is derived from an EMBL/GenBank/DDBJ whole genome shotgun (WGS) entry which is preliminary data.</text>
</comment>
<evidence type="ECO:0000256" key="1">
    <source>
        <dbReference type="ARBA" id="ARBA00004434"/>
    </source>
</evidence>
<evidence type="ECO:0000256" key="8">
    <source>
        <dbReference type="ARBA" id="ARBA00023128"/>
    </source>
</evidence>
<sequence length="836" mass="93924">MSGLWSPNTILLMLALWLKSKKLEGAAHRDRKESRDEQQNISKRALGVEGVVEGAAALSPSRSGQAEMATVPIVLRAFIGPILAGGVEHQDVQHQLQLTLRRKQYLQDHGAVQPAAFVSPLNAAQVEICPVDEVPILSESKGVRKVIHNNLPLKAWRTNHTLMMSAWFWDRKASGTTQVRRSERSSSPMGQAQRTACSHQKHRWLHPPLFSAQSLLIDDDLSYGGGFVDPLNAAALPVGPVDVFTQQSKAEDMRQLVLQQSLPVTAIHIDHLRFRQKPWTLRHTASALKLQESNPGGLELKAPALGRARRIRRWQVVGSWSLWNQQYINILNACCESFKLDSCGTRAAVERLERREQAEAWMERVCQSVQYNVSLDNSRGLHSTLHYIQSVEPSDHQHQAKRMKCLSQNNNRGRRRLRAIALGWSKSIHTRTFLEVPFRNSGEVDLFLLRPLQLQLVVPAWQSATITMHKQAGCLTPDTEQQWLEAERPEKTARLRLNFRFTKTESPPPTAPSTTTELFIKDLVEQVQGKPASPKQTDRRDKLSPRLCKDKQLSYACVTNTATVTRKKSRPNNKTASKEAVSTSCRVRAAPATSTTGTLVAEAADLLRPPEVVVLLGDMAVASVLKDVGERVDFLVVNFCVGTTEDDDELFLPVGKMTVVWWVVVLEFELQTMVWWVVVLEFELQTTPGPKEDSLQHYAATTMLHHRKAVFRRRGGALEERGEDVLHVRRHARAHTHCIALADKVKVSRPWSQYLSLVAADYLRPLRLIMSLPAVSRLFRTALRSRVIPAANLTTKPAKEALSAGEQAIGMTAFFIAILVPSFWMLAQMEDYKKNK</sequence>
<evidence type="ECO:0000256" key="5">
    <source>
        <dbReference type="ARBA" id="ARBA00022792"/>
    </source>
</evidence>
<evidence type="ECO:0000256" key="4">
    <source>
        <dbReference type="ARBA" id="ARBA00022692"/>
    </source>
</evidence>
<dbReference type="SUPFAM" id="SSF81431">
    <property type="entry name" value="Mitochondrial cytochrome c oxidase subunit VIIIb (aka IX)"/>
    <property type="match status" value="1"/>
</dbReference>
<feature type="chain" id="PRO_5016443389" evidence="12">
    <location>
        <begin position="26"/>
        <end position="836"/>
    </location>
</feature>
<keyword evidence="12" id="KW-0732">Signal</keyword>
<evidence type="ECO:0000256" key="12">
    <source>
        <dbReference type="SAM" id="SignalP"/>
    </source>
</evidence>
<comment type="subcellular location">
    <subcellularLocation>
        <location evidence="1">Mitochondrion inner membrane</location>
        <topology evidence="1">Single-pass membrane protein</topology>
    </subcellularLocation>
</comment>
<dbReference type="AlphaFoldDB" id="A0A315VB13"/>
<protein>
    <submittedName>
        <fullName evidence="13">Uncharacterized protein</fullName>
    </submittedName>
</protein>
<dbReference type="PANTHER" id="PTHR16717:SF6">
    <property type="entry name" value="CYTOCHROME C OXIDASE SUBUNIT 8B"/>
    <property type="match status" value="1"/>
</dbReference>
<name>A0A315VB13_GAMAF</name>
<dbReference type="InterPro" id="IPR036548">
    <property type="entry name" value="Cyt_c_oxidase_su8_sf"/>
</dbReference>
<feature type="region of interest" description="Disordered" evidence="10">
    <location>
        <begin position="178"/>
        <end position="200"/>
    </location>
</feature>
<dbReference type="Pfam" id="PF02285">
    <property type="entry name" value="COX8"/>
    <property type="match status" value="1"/>
</dbReference>
<evidence type="ECO:0000256" key="3">
    <source>
        <dbReference type="ARBA" id="ARBA00010117"/>
    </source>
</evidence>
<evidence type="ECO:0000256" key="11">
    <source>
        <dbReference type="SAM" id="Phobius"/>
    </source>
</evidence>
<gene>
    <name evidence="13" type="ORF">CCH79_00016577</name>
</gene>
<keyword evidence="7 11" id="KW-1133">Transmembrane helix</keyword>
<dbReference type="InterPro" id="IPR003205">
    <property type="entry name" value="Cyt_c_oxidase_su8"/>
</dbReference>
<keyword evidence="6" id="KW-0809">Transit peptide</keyword>